<proteinExistence type="predicted"/>
<feature type="transmembrane region" description="Helical" evidence="1">
    <location>
        <begin position="12"/>
        <end position="33"/>
    </location>
</feature>
<feature type="transmembrane region" description="Helical" evidence="1">
    <location>
        <begin position="252"/>
        <end position="277"/>
    </location>
</feature>
<reference evidence="3" key="1">
    <citation type="submission" date="2021-04" db="EMBL/GenBank/DDBJ databases">
        <title>Oceanospirillales bacteria with DddD are important DMSP degraders in coastal seawater.</title>
        <authorList>
            <person name="Liu J."/>
        </authorList>
    </citation>
    <scope>NUCLEOTIDE SEQUENCE</scope>
    <source>
        <strain evidence="3">D13-1</strain>
    </source>
</reference>
<evidence type="ECO:0000256" key="1">
    <source>
        <dbReference type="SAM" id="Phobius"/>
    </source>
</evidence>
<evidence type="ECO:0000313" key="3">
    <source>
        <dbReference type="EMBL" id="UTW10239.1"/>
    </source>
</evidence>
<protein>
    <submittedName>
        <fullName evidence="3">Tripartite tricarboxylate transporter permease</fullName>
    </submittedName>
</protein>
<feature type="transmembrane region" description="Helical" evidence="1">
    <location>
        <begin position="106"/>
        <end position="132"/>
    </location>
</feature>
<dbReference type="EMBL" id="CP073347">
    <property type="protein sequence ID" value="UTW10239.1"/>
    <property type="molecule type" value="Genomic_DNA"/>
</dbReference>
<feature type="transmembrane region" description="Helical" evidence="1">
    <location>
        <begin position="408"/>
        <end position="424"/>
    </location>
</feature>
<feature type="transmembrane region" description="Helical" evidence="1">
    <location>
        <begin position="377"/>
        <end position="401"/>
    </location>
</feature>
<keyword evidence="1" id="KW-0812">Transmembrane</keyword>
<feature type="transmembrane region" description="Helical" evidence="1">
    <location>
        <begin position="144"/>
        <end position="160"/>
    </location>
</feature>
<feature type="transmembrane region" description="Helical" evidence="1">
    <location>
        <begin position="39"/>
        <end position="63"/>
    </location>
</feature>
<evidence type="ECO:0000259" key="2">
    <source>
        <dbReference type="Pfam" id="PF01970"/>
    </source>
</evidence>
<feature type="transmembrane region" description="Helical" evidence="1">
    <location>
        <begin position="351"/>
        <end position="371"/>
    </location>
</feature>
<evidence type="ECO:0000313" key="4">
    <source>
        <dbReference type="Proteomes" id="UP001058461"/>
    </source>
</evidence>
<feature type="transmembrane region" description="Helical" evidence="1">
    <location>
        <begin position="167"/>
        <end position="188"/>
    </location>
</feature>
<keyword evidence="1" id="KW-1133">Transmembrane helix</keyword>
<keyword evidence="4" id="KW-1185">Reference proteome</keyword>
<dbReference type="Pfam" id="PF01970">
    <property type="entry name" value="TctA"/>
    <property type="match status" value="1"/>
</dbReference>
<dbReference type="PANTHER" id="PTHR35342:SF5">
    <property type="entry name" value="TRICARBOXYLIC TRANSPORT PROTEIN"/>
    <property type="match status" value="1"/>
</dbReference>
<feature type="transmembrane region" description="Helical" evidence="1">
    <location>
        <begin position="200"/>
        <end position="220"/>
    </location>
</feature>
<organism evidence="3 4">
    <name type="scientific">Marinobacterium rhizophilum</name>
    <dbReference type="NCBI Taxonomy" id="420402"/>
    <lineage>
        <taxon>Bacteria</taxon>
        <taxon>Pseudomonadati</taxon>
        <taxon>Pseudomonadota</taxon>
        <taxon>Gammaproteobacteria</taxon>
        <taxon>Oceanospirillales</taxon>
        <taxon>Oceanospirillaceae</taxon>
        <taxon>Marinobacterium</taxon>
    </lineage>
</organism>
<keyword evidence="1" id="KW-0472">Membrane</keyword>
<feature type="transmembrane region" description="Helical" evidence="1">
    <location>
        <begin position="313"/>
        <end position="339"/>
    </location>
</feature>
<dbReference type="PANTHER" id="PTHR35342">
    <property type="entry name" value="TRICARBOXYLIC TRANSPORT PROTEIN"/>
    <property type="match status" value="1"/>
</dbReference>
<dbReference type="InterPro" id="IPR002823">
    <property type="entry name" value="DUF112_TM"/>
</dbReference>
<dbReference type="RefSeq" id="WP_255852273.1">
    <property type="nucleotide sequence ID" value="NZ_CP073347.1"/>
</dbReference>
<feature type="domain" description="DUF112" evidence="2">
    <location>
        <begin position="17"/>
        <end position="435"/>
    </location>
</feature>
<feature type="transmembrane region" description="Helical" evidence="1">
    <location>
        <begin position="461"/>
        <end position="484"/>
    </location>
</feature>
<dbReference type="Proteomes" id="UP001058461">
    <property type="component" value="Chromosome"/>
</dbReference>
<gene>
    <name evidence="3" type="ORF">KDW95_13090</name>
</gene>
<name>A0ABY5HDR6_9GAMM</name>
<accession>A0ABY5HDR6</accession>
<sequence length="514" mass="54107">MEILGYDILNLFSLTNMLCILLGTVVGMVFGALPGLGTVIAVALLLPLTFTLPPLAGILMLLATYQAGEYGGSISAILLGVPGTPQAAASVLDGNAMAIHNSPGKALTYSLVSSSIGGIFGGLVLIFVSIPLATFALNFGSPEYFLIGVIGLMAVGLLSGKDKIKSMISIVLGLMAGTIGVDTLTGVDRATFGRPELMDGINLVAFLVGMFAISELFIMISKGLNKRHITDHKKLKTGLTAKEYKGIVKPTMVGSTIGAFTGILPGIGGGAACWFAYAVMKKLSKKPEAFGKGSPEGIAAPESSNNASAGGALVPFLALGIPGSAAIAIIMGAFIMHGIQPGPNVIKTEQELVYGIFYGFLLTTVAMYIIGRLLTPMFSRILLVPNSFLVSIVLVMCLIGIFASKSSFFDLWLALGVGVVFYFLKRLDYSVPSVIIAYVLAPIIEENFRRSLTLSSGSYEIFFSNIYAIVLVLIIISIVAVSIFGEYKKKGGHDLAKIERATLMAKKKFKGGDV</sequence>